<keyword evidence="2" id="KW-1185">Reference proteome</keyword>
<evidence type="ECO:0008006" key="3">
    <source>
        <dbReference type="Google" id="ProtNLM"/>
    </source>
</evidence>
<proteinExistence type="predicted"/>
<comment type="caution">
    <text evidence="1">The sequence shown here is derived from an EMBL/GenBank/DDBJ whole genome shotgun (WGS) entry which is preliminary data.</text>
</comment>
<evidence type="ECO:0000313" key="2">
    <source>
        <dbReference type="Proteomes" id="UP000220527"/>
    </source>
</evidence>
<dbReference type="AlphaFoldDB" id="A0A2A6RJQ3"/>
<name>A0A2A6RJQ3_9CHLR</name>
<dbReference type="RefSeq" id="WP_097644044.1">
    <property type="nucleotide sequence ID" value="NZ_NQWI01000040.1"/>
</dbReference>
<dbReference type="Proteomes" id="UP000220527">
    <property type="component" value="Unassembled WGS sequence"/>
</dbReference>
<reference evidence="2" key="1">
    <citation type="submission" date="2017-08" db="EMBL/GenBank/DDBJ databases">
        <authorList>
            <person name="Grouzdev D.S."/>
            <person name="Gaisin V.A."/>
            <person name="Rysina M.S."/>
            <person name="Gorlenko V.M."/>
        </authorList>
    </citation>
    <scope>NUCLEOTIDE SEQUENCE [LARGE SCALE GENOMIC DNA]</scope>
    <source>
        <strain evidence="2">Kir15-3F</strain>
    </source>
</reference>
<sequence>MIRSVIPGDLWGLRRKPRHHFILYTERVLAQAHRPVWFALRCMLEGNGRERNSAIYQDCSGIAVIQAQGRYGRPEQDVVYVATSGTRSAQMPSDYEVWYWLLERICQNASASHVQRIYAALPREHSELREIFRQTGFHTYAHTTILQLSGPDWDQRTTLASMRLQARRDHWAIHKLYGALTPHPVQQAEVRNARHWAMPLTGDWIGPQRCAWVLGPDDDLTGYLRLTSGPQGHVFSLMMRPNARDQAVDVLRFGLARLSDHRRPVYLLLREYQGELLTPAEDLGFQPLGEQALLVKHTVVPVRHMLLAPSLETGLEPRVPARRIATPREDAKPYA</sequence>
<protein>
    <recommendedName>
        <fullName evidence="3">N-acetyltransferase domain-containing protein</fullName>
    </recommendedName>
</protein>
<gene>
    <name evidence="1" type="ORF">CJ255_10435</name>
</gene>
<dbReference type="EMBL" id="NQWI01000040">
    <property type="protein sequence ID" value="PDW03125.1"/>
    <property type="molecule type" value="Genomic_DNA"/>
</dbReference>
<accession>A0A2A6RJQ3</accession>
<organism evidence="1 2">
    <name type="scientific">Candidatus Viridilinea mediisalina</name>
    <dbReference type="NCBI Taxonomy" id="2024553"/>
    <lineage>
        <taxon>Bacteria</taxon>
        <taxon>Bacillati</taxon>
        <taxon>Chloroflexota</taxon>
        <taxon>Chloroflexia</taxon>
        <taxon>Chloroflexales</taxon>
        <taxon>Chloroflexineae</taxon>
        <taxon>Oscillochloridaceae</taxon>
        <taxon>Candidatus Viridilinea</taxon>
    </lineage>
</organism>
<evidence type="ECO:0000313" key="1">
    <source>
        <dbReference type="EMBL" id="PDW03125.1"/>
    </source>
</evidence>
<dbReference type="OrthoDB" id="145611at2"/>